<dbReference type="EMBL" id="CANL01000067">
    <property type="protein sequence ID" value="CCM65331.1"/>
    <property type="molecule type" value="Genomic_DNA"/>
</dbReference>
<name>R4Z6I3_9ACTN</name>
<evidence type="ECO:0000313" key="4">
    <source>
        <dbReference type="Proteomes" id="UP000018291"/>
    </source>
</evidence>
<dbReference type="Pfam" id="PF05235">
    <property type="entry name" value="CHAD"/>
    <property type="match status" value="1"/>
</dbReference>
<evidence type="ECO:0000259" key="1">
    <source>
        <dbReference type="PROSITE" id="PS51707"/>
    </source>
</evidence>
<proteinExistence type="predicted"/>
<feature type="domain" description="CYTH" evidence="1">
    <location>
        <begin position="1"/>
        <end position="203"/>
    </location>
</feature>
<dbReference type="SMART" id="SM01118">
    <property type="entry name" value="CYTH"/>
    <property type="match status" value="1"/>
</dbReference>
<dbReference type="PANTHER" id="PTHR39339">
    <property type="entry name" value="SLR1444 PROTEIN"/>
    <property type="match status" value="1"/>
</dbReference>
<dbReference type="PANTHER" id="PTHR39339:SF1">
    <property type="entry name" value="CHAD DOMAIN-CONTAINING PROTEIN"/>
    <property type="match status" value="1"/>
</dbReference>
<dbReference type="AlphaFoldDB" id="R4Z6I3"/>
<sequence length="505" mass="56302">MEIETKLVPPPGFVVPDLSGAVKGLGFAGSGTDDVKALCLVARYFDTEDLALARSSITLRHRTGPEGARWTVKLPARSRKEHHLARREIDVDAPATEPPPEVQRLLAAQLRGRTLNVVAELVTTRLTQRLEAPDGTGVVEIVTDHVCGTSADGRVLEFDEIEVEQLHGRGAKQARRAVVAALRNAGCRRGRQLPKLMRVLDAEGLGPPDVVLPRLTSDPNVSDAVGYALARSVDQILFHDPRVRLGGNDEDLHQFRVALRRLRSDLSTFAALLDMASADSLRHELGWLAGTTSARRDLDVLRARLAKERDEVAPQDVAALEELLCRCDEQSQLAYGIILEALTSERYLNLLDVLVDSVREFVNRTQPTVDDAETKQHLRRLVRRRWRKLNRRVHRLASGPTPHALHRTRIITKRYRAAVQAAAPILGPGSARLDRKLGGLQDVLGDIHDYQVAQAWLRSAAAEQPSTALVAGQMIASLRADSKRRWSEWPEAWQRVRQQRHRLRR</sequence>
<protein>
    <recommendedName>
        <fullName evidence="5">CHAD domain-containing protein</fullName>
    </recommendedName>
</protein>
<dbReference type="Gene3D" id="2.40.320.10">
    <property type="entry name" value="Hypothetical Protein Pfu-838710-001"/>
    <property type="match status" value="1"/>
</dbReference>
<dbReference type="SUPFAM" id="SSF55154">
    <property type="entry name" value="CYTH-like phosphatases"/>
    <property type="match status" value="1"/>
</dbReference>
<dbReference type="Pfam" id="PF01928">
    <property type="entry name" value="CYTH"/>
    <property type="match status" value="1"/>
</dbReference>
<evidence type="ECO:0008006" key="5">
    <source>
        <dbReference type="Google" id="ProtNLM"/>
    </source>
</evidence>
<dbReference type="PROSITE" id="PS51708">
    <property type="entry name" value="CHAD"/>
    <property type="match status" value="1"/>
</dbReference>
<dbReference type="InterPro" id="IPR007899">
    <property type="entry name" value="CHAD_dom"/>
</dbReference>
<dbReference type="InterPro" id="IPR038186">
    <property type="entry name" value="CHAD_dom_sf"/>
</dbReference>
<dbReference type="PROSITE" id="PS51707">
    <property type="entry name" value="CYTH"/>
    <property type="match status" value="1"/>
</dbReference>
<dbReference type="Proteomes" id="UP000018291">
    <property type="component" value="Unassembled WGS sequence"/>
</dbReference>
<organism evidence="3 4">
    <name type="scientific">Candidatus Neomicrothrix parvicella RN1</name>
    <dbReference type="NCBI Taxonomy" id="1229780"/>
    <lineage>
        <taxon>Bacteria</taxon>
        <taxon>Bacillati</taxon>
        <taxon>Actinomycetota</taxon>
        <taxon>Acidimicrobiia</taxon>
        <taxon>Acidimicrobiales</taxon>
        <taxon>Microthrixaceae</taxon>
        <taxon>Candidatus Neomicrothrix</taxon>
    </lineage>
</organism>
<dbReference type="OrthoDB" id="9777271at2"/>
<dbReference type="SMART" id="SM00880">
    <property type="entry name" value="CHAD"/>
    <property type="match status" value="1"/>
</dbReference>
<accession>R4Z6I3</accession>
<feature type="domain" description="CHAD" evidence="2">
    <location>
        <begin position="218"/>
        <end position="498"/>
    </location>
</feature>
<evidence type="ECO:0000259" key="2">
    <source>
        <dbReference type="PROSITE" id="PS51708"/>
    </source>
</evidence>
<keyword evidence="4" id="KW-1185">Reference proteome</keyword>
<dbReference type="Gene3D" id="1.40.20.10">
    <property type="entry name" value="CHAD domain"/>
    <property type="match status" value="1"/>
</dbReference>
<dbReference type="InterPro" id="IPR033469">
    <property type="entry name" value="CYTH-like_dom_sf"/>
</dbReference>
<dbReference type="RefSeq" id="WP_012230001.1">
    <property type="nucleotide sequence ID" value="NZ_HG422565.1"/>
</dbReference>
<dbReference type="CDD" id="cd07374">
    <property type="entry name" value="CYTH-like_Pase"/>
    <property type="match status" value="1"/>
</dbReference>
<comment type="caution">
    <text evidence="3">The sequence shown here is derived from an EMBL/GenBank/DDBJ whole genome shotgun (WGS) entry which is preliminary data.</text>
</comment>
<dbReference type="InterPro" id="IPR023577">
    <property type="entry name" value="CYTH_domain"/>
</dbReference>
<reference evidence="3 4" key="1">
    <citation type="journal article" date="2013" name="ISME J.">
        <title>Metabolic model for the filamentous 'Candidatus Microthrix parvicella' based on genomic and metagenomic analyses.</title>
        <authorList>
            <person name="Jon McIlroy S."/>
            <person name="Kristiansen R."/>
            <person name="Albertsen M."/>
            <person name="Michael Karst S."/>
            <person name="Rossetti S."/>
            <person name="Lund Nielsen J."/>
            <person name="Tandoi V."/>
            <person name="James Seviour R."/>
            <person name="Nielsen P.H."/>
        </authorList>
    </citation>
    <scope>NUCLEOTIDE SEQUENCE [LARGE SCALE GENOMIC DNA]</scope>
    <source>
        <strain evidence="3 4">RN1</strain>
    </source>
</reference>
<dbReference type="HOGENOM" id="CLU_026984_1_0_11"/>
<dbReference type="STRING" id="1229780.BN381_70030"/>
<dbReference type="eggNOG" id="COG5607">
    <property type="taxonomic scope" value="Bacteria"/>
</dbReference>
<evidence type="ECO:0000313" key="3">
    <source>
        <dbReference type="EMBL" id="CCM65331.1"/>
    </source>
</evidence>
<gene>
    <name evidence="3" type="ORF">BN381_70030</name>
</gene>